<proteinExistence type="predicted"/>
<reference evidence="1 2" key="1">
    <citation type="submission" date="2021-06" db="EMBL/GenBank/DDBJ databases">
        <title>Caerostris darwini draft genome.</title>
        <authorList>
            <person name="Kono N."/>
            <person name="Arakawa K."/>
        </authorList>
    </citation>
    <scope>NUCLEOTIDE SEQUENCE [LARGE SCALE GENOMIC DNA]</scope>
</reference>
<evidence type="ECO:0000313" key="1">
    <source>
        <dbReference type="EMBL" id="GIY73714.1"/>
    </source>
</evidence>
<protein>
    <submittedName>
        <fullName evidence="1">Uncharacterized protein</fullName>
    </submittedName>
</protein>
<dbReference type="Proteomes" id="UP001054837">
    <property type="component" value="Unassembled WGS sequence"/>
</dbReference>
<sequence>MFLADCFGEVKDIDSASPTDINKDFLHVNCIAILEILWGLNRVKYLNRDKTALFHNKDEGGVLRLKTEADELLKQVHDKCNQFGIKIFKIPNFDELEAASARAVHIKLKSEKDLTEKQLI</sequence>
<accession>A0AAV4VVU6</accession>
<name>A0AAV4VVU6_9ARAC</name>
<keyword evidence="2" id="KW-1185">Reference proteome</keyword>
<comment type="caution">
    <text evidence="1">The sequence shown here is derived from an EMBL/GenBank/DDBJ whole genome shotgun (WGS) entry which is preliminary data.</text>
</comment>
<dbReference type="EMBL" id="BPLQ01013634">
    <property type="protein sequence ID" value="GIY73714.1"/>
    <property type="molecule type" value="Genomic_DNA"/>
</dbReference>
<dbReference type="AlphaFoldDB" id="A0AAV4VVU6"/>
<organism evidence="1 2">
    <name type="scientific">Caerostris darwini</name>
    <dbReference type="NCBI Taxonomy" id="1538125"/>
    <lineage>
        <taxon>Eukaryota</taxon>
        <taxon>Metazoa</taxon>
        <taxon>Ecdysozoa</taxon>
        <taxon>Arthropoda</taxon>
        <taxon>Chelicerata</taxon>
        <taxon>Arachnida</taxon>
        <taxon>Araneae</taxon>
        <taxon>Araneomorphae</taxon>
        <taxon>Entelegynae</taxon>
        <taxon>Araneoidea</taxon>
        <taxon>Araneidae</taxon>
        <taxon>Caerostris</taxon>
    </lineage>
</organism>
<evidence type="ECO:0000313" key="2">
    <source>
        <dbReference type="Proteomes" id="UP001054837"/>
    </source>
</evidence>
<gene>
    <name evidence="1" type="ORF">CDAR_464211</name>
</gene>